<accession>A0A087TQ19</accession>
<proteinExistence type="predicted"/>
<keyword evidence="2" id="KW-1185">Reference proteome</keyword>
<dbReference type="AlphaFoldDB" id="A0A087TQ19"/>
<gene>
    <name evidence="1" type="ORF">X975_18230</name>
</gene>
<protein>
    <submittedName>
        <fullName evidence="1">Uncharacterized protein</fullName>
    </submittedName>
</protein>
<organism evidence="1 2">
    <name type="scientific">Stegodyphus mimosarum</name>
    <name type="common">African social velvet spider</name>
    <dbReference type="NCBI Taxonomy" id="407821"/>
    <lineage>
        <taxon>Eukaryota</taxon>
        <taxon>Metazoa</taxon>
        <taxon>Ecdysozoa</taxon>
        <taxon>Arthropoda</taxon>
        <taxon>Chelicerata</taxon>
        <taxon>Arachnida</taxon>
        <taxon>Araneae</taxon>
        <taxon>Araneomorphae</taxon>
        <taxon>Entelegynae</taxon>
        <taxon>Eresoidea</taxon>
        <taxon>Eresidae</taxon>
        <taxon>Stegodyphus</taxon>
    </lineage>
</organism>
<name>A0A087TQ19_STEMI</name>
<evidence type="ECO:0000313" key="1">
    <source>
        <dbReference type="EMBL" id="KFM67208.1"/>
    </source>
</evidence>
<dbReference type="OrthoDB" id="6432639at2759"/>
<dbReference type="Proteomes" id="UP000054359">
    <property type="component" value="Unassembled WGS sequence"/>
</dbReference>
<feature type="non-terminal residue" evidence="1">
    <location>
        <position position="110"/>
    </location>
</feature>
<dbReference type="Gene3D" id="3.30.420.10">
    <property type="entry name" value="Ribonuclease H-like superfamily/Ribonuclease H"/>
    <property type="match status" value="1"/>
</dbReference>
<evidence type="ECO:0000313" key="2">
    <source>
        <dbReference type="Proteomes" id="UP000054359"/>
    </source>
</evidence>
<reference evidence="1 2" key="1">
    <citation type="submission" date="2013-11" db="EMBL/GenBank/DDBJ databases">
        <title>Genome sequencing of Stegodyphus mimosarum.</title>
        <authorList>
            <person name="Bechsgaard J."/>
        </authorList>
    </citation>
    <scope>NUCLEOTIDE SEQUENCE [LARGE SCALE GENOMIC DNA]</scope>
</reference>
<sequence>MLEKYIQGASKAVSNINTGKESRIYVYEHKIKQRSTLWVFQDEPNLTKVVCGRSTLEQMVTCSFGITGHVVTVALEQCRTVNSKWCASNLLARSHRRNLKKAEEENHSSS</sequence>
<dbReference type="GO" id="GO:0003676">
    <property type="term" value="F:nucleic acid binding"/>
    <property type="evidence" value="ECO:0007669"/>
    <property type="project" value="InterPro"/>
</dbReference>
<dbReference type="OMA" id="NLLARSH"/>
<dbReference type="EMBL" id="KK116255">
    <property type="protein sequence ID" value="KFM67208.1"/>
    <property type="molecule type" value="Genomic_DNA"/>
</dbReference>
<dbReference type="InterPro" id="IPR036397">
    <property type="entry name" value="RNaseH_sf"/>
</dbReference>